<comment type="catalytic activity">
    <reaction evidence="10">
        <text>(R)-2-hydroxyglutarate + NAD(+) = 2-oxoglutarate + NADH + H(+)</text>
        <dbReference type="Rhea" id="RHEA:49612"/>
        <dbReference type="ChEBI" id="CHEBI:15378"/>
        <dbReference type="ChEBI" id="CHEBI:15801"/>
        <dbReference type="ChEBI" id="CHEBI:16810"/>
        <dbReference type="ChEBI" id="CHEBI:57540"/>
        <dbReference type="ChEBI" id="CHEBI:57945"/>
        <dbReference type="EC" id="1.1.1.399"/>
    </reaction>
</comment>
<dbReference type="InterPro" id="IPR029753">
    <property type="entry name" value="D-isomer_DH_CS"/>
</dbReference>
<dbReference type="PROSITE" id="PS00670">
    <property type="entry name" value="D_2_HYDROXYACID_DH_2"/>
    <property type="match status" value="1"/>
</dbReference>
<reference evidence="14 15" key="1">
    <citation type="submission" date="2016-10" db="EMBL/GenBank/DDBJ databases">
        <authorList>
            <person name="de Groot N.N."/>
        </authorList>
    </citation>
    <scope>NUCLEOTIDE SEQUENCE [LARGE SCALE GENOMIC DNA]</scope>
    <source>
        <strain evidence="14 15">Nm110</strain>
    </source>
</reference>
<comment type="pathway">
    <text evidence="2">Amino-acid biosynthesis; L-serine biosynthesis; L-serine from 3-phospho-D-glycerate: step 1/3.</text>
</comment>
<evidence type="ECO:0000313" key="15">
    <source>
        <dbReference type="Proteomes" id="UP000183454"/>
    </source>
</evidence>
<evidence type="ECO:0000256" key="11">
    <source>
        <dbReference type="ARBA" id="ARBA00048731"/>
    </source>
</evidence>
<proteinExistence type="inferred from homology"/>
<dbReference type="EC" id="1.1.1.95" evidence="5"/>
<dbReference type="GO" id="GO:0051287">
    <property type="term" value="F:NAD binding"/>
    <property type="evidence" value="ECO:0007669"/>
    <property type="project" value="InterPro"/>
</dbReference>
<dbReference type="SUPFAM" id="SSF51735">
    <property type="entry name" value="NAD(P)-binding Rossmann-fold domains"/>
    <property type="match status" value="1"/>
</dbReference>
<evidence type="ECO:0000256" key="5">
    <source>
        <dbReference type="ARBA" id="ARBA00013143"/>
    </source>
</evidence>
<dbReference type="SUPFAM" id="SSF52283">
    <property type="entry name" value="Formate/glycerate dehydrogenase catalytic domain-like"/>
    <property type="match status" value="1"/>
</dbReference>
<evidence type="ECO:0000256" key="10">
    <source>
        <dbReference type="ARBA" id="ARBA00048126"/>
    </source>
</evidence>
<evidence type="ECO:0000256" key="1">
    <source>
        <dbReference type="ARBA" id="ARBA00003800"/>
    </source>
</evidence>
<evidence type="ECO:0000256" key="7">
    <source>
        <dbReference type="ARBA" id="ARBA00023002"/>
    </source>
</evidence>
<gene>
    <name evidence="14" type="ORF">SAMN05421882_102625</name>
</gene>
<dbReference type="Pfam" id="PF02826">
    <property type="entry name" value="2-Hacid_dh_C"/>
    <property type="match status" value="1"/>
</dbReference>
<dbReference type="InterPro" id="IPR006140">
    <property type="entry name" value="D-isomer_DH_NAD-bd"/>
</dbReference>
<dbReference type="AlphaFoldDB" id="A0A1H2W641"/>
<dbReference type="InterPro" id="IPR036291">
    <property type="entry name" value="NAD(P)-bd_dom_sf"/>
</dbReference>
<evidence type="ECO:0000256" key="9">
    <source>
        <dbReference type="ARBA" id="ARBA00030455"/>
    </source>
</evidence>
<dbReference type="PANTHER" id="PTHR42938">
    <property type="entry name" value="FORMATE DEHYDROGENASE 1"/>
    <property type="match status" value="1"/>
</dbReference>
<keyword evidence="8" id="KW-0520">NAD</keyword>
<dbReference type="PANTHER" id="PTHR42938:SF47">
    <property type="entry name" value="HYDROXYPYRUVATE REDUCTASE"/>
    <property type="match status" value="1"/>
</dbReference>
<dbReference type="CDD" id="cd12174">
    <property type="entry name" value="PGDH_like_3"/>
    <property type="match status" value="1"/>
</dbReference>
<dbReference type="Gene3D" id="3.40.50.720">
    <property type="entry name" value="NAD(P)-binding Rossmann-like Domain"/>
    <property type="match status" value="2"/>
</dbReference>
<comment type="function">
    <text evidence="1">Catalyzes the reversible oxidation of 3-phospho-D-glycerate to 3-phosphonooxypyruvate, the first step of the phosphorylated L-serine biosynthesis pathway. Also catalyzes the reversible oxidation of 2-hydroxyglutarate to 2-oxoglutarate.</text>
</comment>
<evidence type="ECO:0000259" key="13">
    <source>
        <dbReference type="PROSITE" id="PS51671"/>
    </source>
</evidence>
<dbReference type="InterPro" id="IPR006139">
    <property type="entry name" value="D-isomer_2_OHA_DH_cat_dom"/>
</dbReference>
<name>A0A1H2W641_9PROT</name>
<evidence type="ECO:0000256" key="8">
    <source>
        <dbReference type="ARBA" id="ARBA00023027"/>
    </source>
</evidence>
<dbReference type="Gene3D" id="3.30.70.260">
    <property type="match status" value="1"/>
</dbReference>
<dbReference type="SUPFAM" id="SSF55021">
    <property type="entry name" value="ACT-like"/>
    <property type="match status" value="1"/>
</dbReference>
<dbReference type="EC" id="1.1.1.399" evidence="4"/>
<comment type="similarity">
    <text evidence="3 12">Belongs to the D-isomer specific 2-hydroxyacid dehydrogenase family.</text>
</comment>
<evidence type="ECO:0000256" key="6">
    <source>
        <dbReference type="ARBA" id="ARBA00021582"/>
    </source>
</evidence>
<dbReference type="UniPathway" id="UPA00135">
    <property type="reaction ID" value="UER00196"/>
</dbReference>
<dbReference type="Pfam" id="PF00389">
    <property type="entry name" value="2-Hacid_dh"/>
    <property type="match status" value="1"/>
</dbReference>
<evidence type="ECO:0000313" key="14">
    <source>
        <dbReference type="EMBL" id="SDW75734.1"/>
    </source>
</evidence>
<dbReference type="PROSITE" id="PS51671">
    <property type="entry name" value="ACT"/>
    <property type="match status" value="1"/>
</dbReference>
<dbReference type="InterPro" id="IPR002912">
    <property type="entry name" value="ACT_dom"/>
</dbReference>
<evidence type="ECO:0000256" key="4">
    <source>
        <dbReference type="ARBA" id="ARBA00013001"/>
    </source>
</evidence>
<dbReference type="Proteomes" id="UP000183454">
    <property type="component" value="Unassembled WGS sequence"/>
</dbReference>
<keyword evidence="7 12" id="KW-0560">Oxidoreductase</keyword>
<dbReference type="RefSeq" id="WP_074667305.1">
    <property type="nucleotide sequence ID" value="NZ_FNNH01000026.1"/>
</dbReference>
<feature type="domain" description="ACT" evidence="13">
    <location>
        <begin position="326"/>
        <end position="396"/>
    </location>
</feature>
<evidence type="ECO:0000256" key="3">
    <source>
        <dbReference type="ARBA" id="ARBA00005854"/>
    </source>
</evidence>
<evidence type="ECO:0000256" key="12">
    <source>
        <dbReference type="RuleBase" id="RU003719"/>
    </source>
</evidence>
<comment type="catalytic activity">
    <reaction evidence="11">
        <text>(2R)-3-phosphoglycerate + NAD(+) = 3-phosphooxypyruvate + NADH + H(+)</text>
        <dbReference type="Rhea" id="RHEA:12641"/>
        <dbReference type="ChEBI" id="CHEBI:15378"/>
        <dbReference type="ChEBI" id="CHEBI:18110"/>
        <dbReference type="ChEBI" id="CHEBI:57540"/>
        <dbReference type="ChEBI" id="CHEBI:57945"/>
        <dbReference type="ChEBI" id="CHEBI:58272"/>
        <dbReference type="EC" id="1.1.1.95"/>
    </reaction>
</comment>
<dbReference type="PROSITE" id="PS00065">
    <property type="entry name" value="D_2_HYDROXYACID_DH_1"/>
    <property type="match status" value="1"/>
</dbReference>
<dbReference type="InterPro" id="IPR045865">
    <property type="entry name" value="ACT-like_dom_sf"/>
</dbReference>
<sequence length="402" mass="44199">MVDQTQRIFNILTLNQISAVGLKRFPSDHYHIGSDLTHPDAILVRSHNMLNMDIPKSVIAIGRAGAGTNNIPVNEMNCRGVPVFNTPGANANAVKELVLAGMLIAARNLIPAFRFVESLQGDDKVLHKQVEDHKKKFLGVELPKRTLGIIGLGKIGRLVADAAIKLGMKVLGYDPKITVESAWSLSSEVQKAHSIEDLLRHSDFISLHVPLMDSTYHLINDEMISYLKRDTILLNFSRDAIADEDAVLAGITNGKIKYYVCDFPSQKLQHHEAIITLPHLGASTQEAEENCAIMVVNQLMDYLQHGNIINTVNFPDVVMERGSPYRVAIANANVPNLLGQISTCMANAGLNIHNMTNKSRGEMAYTLVDIDSPVSENVIDDLSRITGALLVRYLPILAENSD</sequence>
<evidence type="ECO:0000256" key="2">
    <source>
        <dbReference type="ARBA" id="ARBA00005216"/>
    </source>
</evidence>
<organism evidence="14 15">
    <name type="scientific">Nitrosomonas communis</name>
    <dbReference type="NCBI Taxonomy" id="44574"/>
    <lineage>
        <taxon>Bacteria</taxon>
        <taxon>Pseudomonadati</taxon>
        <taxon>Pseudomonadota</taxon>
        <taxon>Betaproteobacteria</taxon>
        <taxon>Nitrosomonadales</taxon>
        <taxon>Nitrosomonadaceae</taxon>
        <taxon>Nitrosomonas</taxon>
    </lineage>
</organism>
<protein>
    <recommendedName>
        <fullName evidence="6">D-3-phosphoglycerate dehydrogenase</fullName>
        <ecNumber evidence="4">1.1.1.399</ecNumber>
        <ecNumber evidence="5">1.1.1.95</ecNumber>
    </recommendedName>
    <alternativeName>
        <fullName evidence="9">2-oxoglutarate reductase</fullName>
    </alternativeName>
</protein>
<dbReference type="EMBL" id="FNNH01000026">
    <property type="protein sequence ID" value="SDW75734.1"/>
    <property type="molecule type" value="Genomic_DNA"/>
</dbReference>
<accession>A0A1H2W641</accession>
<dbReference type="GO" id="GO:0004617">
    <property type="term" value="F:phosphoglycerate dehydrogenase activity"/>
    <property type="evidence" value="ECO:0007669"/>
    <property type="project" value="UniProtKB-EC"/>
</dbReference>
<dbReference type="InterPro" id="IPR029752">
    <property type="entry name" value="D-isomer_DH_CS1"/>
</dbReference>